<dbReference type="Gene3D" id="3.10.620.30">
    <property type="match status" value="1"/>
</dbReference>
<feature type="transmembrane region" description="Helical" evidence="1">
    <location>
        <begin position="67"/>
        <end position="88"/>
    </location>
</feature>
<keyword evidence="1" id="KW-0472">Membrane</keyword>
<feature type="transmembrane region" description="Helical" evidence="1">
    <location>
        <begin position="21"/>
        <end position="38"/>
    </location>
</feature>
<feature type="transmembrane region" description="Helical" evidence="1">
    <location>
        <begin position="550"/>
        <end position="570"/>
    </location>
</feature>
<dbReference type="InterPro" id="IPR025403">
    <property type="entry name" value="TgpA-like_C"/>
</dbReference>
<evidence type="ECO:0000313" key="4">
    <source>
        <dbReference type="Proteomes" id="UP000030518"/>
    </source>
</evidence>
<evidence type="ECO:0000313" key="3">
    <source>
        <dbReference type="EMBL" id="KGQ18960.1"/>
    </source>
</evidence>
<reference evidence="3 4" key="1">
    <citation type="submission" date="2014-09" db="EMBL/GenBank/DDBJ databases">
        <title>Genome sequences of Lysobacter dokdonensis DS-58.</title>
        <authorList>
            <person name="Kim J.F."/>
            <person name="Kwak M.-J."/>
        </authorList>
    </citation>
    <scope>NUCLEOTIDE SEQUENCE [LARGE SCALE GENOMIC DNA]</scope>
    <source>
        <strain evidence="3 4">DS-58</strain>
    </source>
</reference>
<feature type="transmembrane region" description="Helical" evidence="1">
    <location>
        <begin position="134"/>
        <end position="152"/>
    </location>
</feature>
<dbReference type="InterPro" id="IPR021878">
    <property type="entry name" value="TgpA_N"/>
</dbReference>
<dbReference type="PATRIC" id="fig|1300345.3.peg.1878"/>
<dbReference type="InterPro" id="IPR052901">
    <property type="entry name" value="Bact_TGase-like"/>
</dbReference>
<dbReference type="eggNOG" id="COG1305">
    <property type="taxonomic scope" value="Bacteria"/>
</dbReference>
<evidence type="ECO:0000259" key="2">
    <source>
        <dbReference type="SMART" id="SM00460"/>
    </source>
</evidence>
<dbReference type="GO" id="GO:0006508">
    <property type="term" value="P:proteolysis"/>
    <property type="evidence" value="ECO:0007669"/>
    <property type="project" value="UniProtKB-KW"/>
</dbReference>
<keyword evidence="4" id="KW-1185">Reference proteome</keyword>
<dbReference type="EMBL" id="JRKJ01000011">
    <property type="protein sequence ID" value="KGQ18960.1"/>
    <property type="molecule type" value="Genomic_DNA"/>
</dbReference>
<dbReference type="InterPro" id="IPR038765">
    <property type="entry name" value="Papain-like_cys_pep_sf"/>
</dbReference>
<dbReference type="STRING" id="1300345.LF41_200"/>
<dbReference type="SUPFAM" id="SSF54001">
    <property type="entry name" value="Cysteine proteinases"/>
    <property type="match status" value="1"/>
</dbReference>
<dbReference type="Pfam" id="PF11992">
    <property type="entry name" value="TgpA_N"/>
    <property type="match status" value="1"/>
</dbReference>
<keyword evidence="3" id="KW-0378">Hydrolase</keyword>
<accession>A0A0A2WL14</accession>
<sequence length="657" mass="72773">MTTPMSSTRISSTRIRLDPRSRATVLIAGAACVLPLLLRLEPKLAIGTAVAGVAVAIGAWRRPLPAWLRVMLALGLAVAVFATMGVNFGRDTGCAILAAMLAVKPAETDSVRDGRSLLGFALFAPFATFLLDQVPLSLVLGLVAVVCALLAMQRLSDLESGELQDEVAWWKRLAGVGRMLALGLPIALAAFWLFPRLATPLWGVPDRAQARPGLADSMSPSDWEDMALDDTPAARVRFFGNTPSQSQMYFRGPVFSDYDGRTWSRARWAVAYPVAPVRSGRTRWDYELSMEPTDRRQLVALDVPLAAPANAFLGEDRALRVERPLDSVTRWRMRSGEVARFGDTTLAPFLRTRNLALPEGFNPRTVALARQWRQDAGTDDAAIVNRALDWIRRDFGYTLQITLAGRNAVDQFLFVDKRGYCEQFAGSFVVLMRAAGIPARVVGGYAGAEYNAVGEYWVVRRSDAHAWAEVWLADRGWTRIDPTAAVAPENVFDTLADRRADGGLMASLQPVWDVGDWALNGWNEFVLGFNAERQRALFRPFGLGDIDTELLLMLFSLIALTCLAATVWLLSRDARERDPLLRAWHRLGRRYAKLGLARAPHEPALDWARRVDRARTGGDAALRALGERFSRWRYGVRRGEAVEGLNALLRDLRAHRP</sequence>
<dbReference type="AlphaFoldDB" id="A0A0A2WL14"/>
<dbReference type="SMART" id="SM00460">
    <property type="entry name" value="TGc"/>
    <property type="match status" value="1"/>
</dbReference>
<organism evidence="3 4">
    <name type="scientific">Lysobacter dokdonensis DS-58</name>
    <dbReference type="NCBI Taxonomy" id="1300345"/>
    <lineage>
        <taxon>Bacteria</taxon>
        <taxon>Pseudomonadati</taxon>
        <taxon>Pseudomonadota</taxon>
        <taxon>Gammaproteobacteria</taxon>
        <taxon>Lysobacterales</taxon>
        <taxon>Lysobacteraceae</taxon>
        <taxon>Noviluteimonas</taxon>
    </lineage>
</organism>
<keyword evidence="3" id="KW-0645">Protease</keyword>
<dbReference type="GO" id="GO:0008233">
    <property type="term" value="F:peptidase activity"/>
    <property type="evidence" value="ECO:0007669"/>
    <property type="project" value="UniProtKB-KW"/>
</dbReference>
<keyword evidence="1" id="KW-0812">Transmembrane</keyword>
<name>A0A0A2WL14_9GAMM</name>
<feature type="domain" description="Transglutaminase-like" evidence="2">
    <location>
        <begin position="413"/>
        <end position="484"/>
    </location>
</feature>
<comment type="caution">
    <text evidence="3">The sequence shown here is derived from an EMBL/GenBank/DDBJ whole genome shotgun (WGS) entry which is preliminary data.</text>
</comment>
<dbReference type="PANTHER" id="PTHR42736:SF1">
    <property type="entry name" value="PROTEIN-GLUTAMINE GAMMA-GLUTAMYLTRANSFERASE"/>
    <property type="match status" value="1"/>
</dbReference>
<keyword evidence="1" id="KW-1133">Transmembrane helix</keyword>
<feature type="transmembrane region" description="Helical" evidence="1">
    <location>
        <begin position="173"/>
        <end position="194"/>
    </location>
</feature>
<dbReference type="InterPro" id="IPR002931">
    <property type="entry name" value="Transglutaminase-like"/>
</dbReference>
<protein>
    <submittedName>
        <fullName evidence="3">Transglutaminase-like enzyme, putative cysteine protease</fullName>
    </submittedName>
</protein>
<proteinExistence type="predicted"/>
<dbReference type="PANTHER" id="PTHR42736">
    <property type="entry name" value="PROTEIN-GLUTAMINE GAMMA-GLUTAMYLTRANSFERASE"/>
    <property type="match status" value="1"/>
</dbReference>
<evidence type="ECO:0000256" key="1">
    <source>
        <dbReference type="SAM" id="Phobius"/>
    </source>
</evidence>
<feature type="transmembrane region" description="Helical" evidence="1">
    <location>
        <begin position="44"/>
        <end position="60"/>
    </location>
</feature>
<dbReference type="Proteomes" id="UP000030518">
    <property type="component" value="Unassembled WGS sequence"/>
</dbReference>
<dbReference type="Pfam" id="PF01841">
    <property type="entry name" value="Transglut_core"/>
    <property type="match status" value="1"/>
</dbReference>
<dbReference type="Pfam" id="PF13559">
    <property type="entry name" value="DUF4129"/>
    <property type="match status" value="1"/>
</dbReference>
<gene>
    <name evidence="3" type="ORF">LF41_200</name>
</gene>